<reference evidence="2 3" key="1">
    <citation type="journal article" date="2018" name="IMA Fungus">
        <title>IMA Genome-F 9: Draft genome sequence of Annulohypoxylon stygium, Aspergillus mulundensis, Berkeleyomyces basicola (syn. Thielaviopsis basicola), Ceratocystis smalleyi, two Cercospora beticola strains, Coleophoma cylindrospora, Fusarium fracticaudum, Phialophora cf. hyalina, and Morchella septimelata.</title>
        <authorList>
            <person name="Wingfield B.D."/>
            <person name="Bills G.F."/>
            <person name="Dong Y."/>
            <person name="Huang W."/>
            <person name="Nel W.J."/>
            <person name="Swalarsk-Parry B.S."/>
            <person name="Vaghefi N."/>
            <person name="Wilken P.M."/>
            <person name="An Z."/>
            <person name="de Beer Z.W."/>
            <person name="De Vos L."/>
            <person name="Chen L."/>
            <person name="Duong T.A."/>
            <person name="Gao Y."/>
            <person name="Hammerbacher A."/>
            <person name="Kikkert J.R."/>
            <person name="Li Y."/>
            <person name="Li H."/>
            <person name="Li K."/>
            <person name="Li Q."/>
            <person name="Liu X."/>
            <person name="Ma X."/>
            <person name="Naidoo K."/>
            <person name="Pethybridge S.J."/>
            <person name="Sun J."/>
            <person name="Steenkamp E.T."/>
            <person name="van der Nest M.A."/>
            <person name="van Wyk S."/>
            <person name="Wingfield M.J."/>
            <person name="Xiong C."/>
            <person name="Yue Q."/>
            <person name="Zhang X."/>
        </authorList>
    </citation>
    <scope>NUCLEOTIDE SEQUENCE [LARGE SCALE GENOMIC DNA]</scope>
    <source>
        <strain evidence="2 3">DSM 5745</strain>
    </source>
</reference>
<feature type="region of interest" description="Disordered" evidence="1">
    <location>
        <begin position="406"/>
        <end position="449"/>
    </location>
</feature>
<proteinExistence type="predicted"/>
<keyword evidence="3" id="KW-1185">Reference proteome</keyword>
<evidence type="ECO:0000313" key="3">
    <source>
        <dbReference type="Proteomes" id="UP000256690"/>
    </source>
</evidence>
<feature type="region of interest" description="Disordered" evidence="1">
    <location>
        <begin position="572"/>
        <end position="593"/>
    </location>
</feature>
<comment type="caution">
    <text evidence="2">The sequence shown here is derived from an EMBL/GenBank/DDBJ whole genome shotgun (WGS) entry which is preliminary data.</text>
</comment>
<evidence type="ECO:0000256" key="1">
    <source>
        <dbReference type="SAM" id="MobiDB-lite"/>
    </source>
</evidence>
<feature type="region of interest" description="Disordered" evidence="1">
    <location>
        <begin position="168"/>
        <end position="223"/>
    </location>
</feature>
<feature type="compositionally biased region" description="Polar residues" evidence="1">
    <location>
        <begin position="572"/>
        <end position="583"/>
    </location>
</feature>
<dbReference type="RefSeq" id="XP_026601653.1">
    <property type="nucleotide sequence ID" value="XM_026749621.1"/>
</dbReference>
<dbReference type="EMBL" id="PVWQ01000009">
    <property type="protein sequence ID" value="RDW72433.1"/>
    <property type="molecule type" value="Genomic_DNA"/>
</dbReference>
<evidence type="ECO:0000313" key="2">
    <source>
        <dbReference type="EMBL" id="RDW72433.1"/>
    </source>
</evidence>
<accession>A0A3D8REE4</accession>
<name>A0A3D8REE4_9EURO</name>
<dbReference type="OrthoDB" id="4346289at2759"/>
<dbReference type="GeneID" id="38117975"/>
<feature type="region of interest" description="Disordered" evidence="1">
    <location>
        <begin position="482"/>
        <end position="501"/>
    </location>
</feature>
<feature type="compositionally biased region" description="Low complexity" evidence="1">
    <location>
        <begin position="485"/>
        <end position="494"/>
    </location>
</feature>
<organism evidence="2 3">
    <name type="scientific">Aspergillus mulundensis</name>
    <dbReference type="NCBI Taxonomy" id="1810919"/>
    <lineage>
        <taxon>Eukaryota</taxon>
        <taxon>Fungi</taxon>
        <taxon>Dikarya</taxon>
        <taxon>Ascomycota</taxon>
        <taxon>Pezizomycotina</taxon>
        <taxon>Eurotiomycetes</taxon>
        <taxon>Eurotiomycetidae</taxon>
        <taxon>Eurotiales</taxon>
        <taxon>Aspergillaceae</taxon>
        <taxon>Aspergillus</taxon>
        <taxon>Aspergillus subgen. Nidulantes</taxon>
    </lineage>
</organism>
<feature type="compositionally biased region" description="Low complexity" evidence="1">
    <location>
        <begin position="172"/>
        <end position="214"/>
    </location>
</feature>
<protein>
    <submittedName>
        <fullName evidence="2">Uncharacterized protein</fullName>
    </submittedName>
</protein>
<dbReference type="AlphaFoldDB" id="A0A3D8REE4"/>
<feature type="compositionally biased region" description="Polar residues" evidence="1">
    <location>
        <begin position="406"/>
        <end position="438"/>
    </location>
</feature>
<gene>
    <name evidence="2" type="ORF">DSM5745_07605</name>
</gene>
<dbReference type="Proteomes" id="UP000256690">
    <property type="component" value="Unassembled WGS sequence"/>
</dbReference>
<sequence>MSADQLLYPVDFSVRQDEWLDFDALLQLPTEYLESNPTSVESISPRDLDQTFTDTDFLNWDSDPAMCSQAMFPDFVGYEAPVEGLGQAMDFQPFINPNDVLQTAPPLSNQFVDPIFDNTCLPDAQDFASFRYMVESQAAMDPRCFSQKEKRRDASIALHLQRMQEELVSEMNTPSLSSNNLSSPNWSELSLEMTPAQPSTAPSTSPAAESQASPRSLPEPGAPMQLVLDLNMNTTTNVPKKQKPRSKAQRENYIKARKYGVCEKHRKQHKRCNCLEKAAAAHLNVNASLATTSTRSPQTNHERILLTKSPQRSVQNSTGSTNIGLPRPVREPVLVTRPDLSPTQPLATAGRDQHTIKRPVNAANTGGLSSLNQPVQVTRPGLSPTQQSLAAAGRDQHVVRHSTNVQKPNVSPTLPVQTCASPTSHNRGSTQTTPQLSPTGGLQNRGLPNGGLPNGGLLIVPALFRHKEGLNKHVIRLKLGEEQPRQQQRQSAAPVAMSGSRGTLNVQNSRVASTVADATVTIPASTIVRQTLRQSVDTMCPSGSRGTLNVQNSINVQNLRVVDTTLVQHGSTTARQTLPQSADKSAAGSRGTLSVQNSRVVDTTFVQRATTAAHSTAAGLFSLWQGSSTLASSARQFFSRVAVFSSKLYIQYRKGMGLI</sequence>